<proteinExistence type="predicted"/>
<name>A0ACB7SSF9_HYAAI</name>
<dbReference type="Proteomes" id="UP000821845">
    <property type="component" value="Chromosome 2"/>
</dbReference>
<keyword evidence="2" id="KW-1185">Reference proteome</keyword>
<sequence length="182" mass="18925">MLSSRCCAAAALALASSLAVLVAACAAASSEPTTTTPAVTTVVSAGGAAANCTRCGGATLQSRAVRLQAIKAQILSKLGMKRAPNVTRRALPGIPPLHRLLDRYDAGMMQADAPFEPGEQYDDDDDFHMAAEKIITFGQHGFAGLQPVALASSCKVREKPLPCLRVGPLRGVMTPRRVSLGP</sequence>
<dbReference type="EMBL" id="CM023482">
    <property type="protein sequence ID" value="KAH6937783.1"/>
    <property type="molecule type" value="Genomic_DNA"/>
</dbReference>
<evidence type="ECO:0000313" key="1">
    <source>
        <dbReference type="EMBL" id="KAH6937783.1"/>
    </source>
</evidence>
<evidence type="ECO:0000313" key="2">
    <source>
        <dbReference type="Proteomes" id="UP000821845"/>
    </source>
</evidence>
<comment type="caution">
    <text evidence="1">The sequence shown here is derived from an EMBL/GenBank/DDBJ whole genome shotgun (WGS) entry which is preliminary data.</text>
</comment>
<protein>
    <submittedName>
        <fullName evidence="1">Uncharacterized protein</fullName>
    </submittedName>
</protein>
<gene>
    <name evidence="1" type="ORF">HPB50_004054</name>
</gene>
<organism evidence="1 2">
    <name type="scientific">Hyalomma asiaticum</name>
    <name type="common">Tick</name>
    <dbReference type="NCBI Taxonomy" id="266040"/>
    <lineage>
        <taxon>Eukaryota</taxon>
        <taxon>Metazoa</taxon>
        <taxon>Ecdysozoa</taxon>
        <taxon>Arthropoda</taxon>
        <taxon>Chelicerata</taxon>
        <taxon>Arachnida</taxon>
        <taxon>Acari</taxon>
        <taxon>Parasitiformes</taxon>
        <taxon>Ixodida</taxon>
        <taxon>Ixodoidea</taxon>
        <taxon>Ixodidae</taxon>
        <taxon>Hyalomminae</taxon>
        <taxon>Hyalomma</taxon>
    </lineage>
</organism>
<reference evidence="1" key="1">
    <citation type="submission" date="2020-05" db="EMBL/GenBank/DDBJ databases">
        <title>Large-scale comparative analyses of tick genomes elucidate their genetic diversity and vector capacities.</title>
        <authorList>
            <person name="Jia N."/>
            <person name="Wang J."/>
            <person name="Shi W."/>
            <person name="Du L."/>
            <person name="Sun Y."/>
            <person name="Zhan W."/>
            <person name="Jiang J."/>
            <person name="Wang Q."/>
            <person name="Zhang B."/>
            <person name="Ji P."/>
            <person name="Sakyi L.B."/>
            <person name="Cui X."/>
            <person name="Yuan T."/>
            <person name="Jiang B."/>
            <person name="Yang W."/>
            <person name="Lam T.T.-Y."/>
            <person name="Chang Q."/>
            <person name="Ding S."/>
            <person name="Wang X."/>
            <person name="Zhu J."/>
            <person name="Ruan X."/>
            <person name="Zhao L."/>
            <person name="Wei J."/>
            <person name="Que T."/>
            <person name="Du C."/>
            <person name="Cheng J."/>
            <person name="Dai P."/>
            <person name="Han X."/>
            <person name="Huang E."/>
            <person name="Gao Y."/>
            <person name="Liu J."/>
            <person name="Shao H."/>
            <person name="Ye R."/>
            <person name="Li L."/>
            <person name="Wei W."/>
            <person name="Wang X."/>
            <person name="Wang C."/>
            <person name="Yang T."/>
            <person name="Huo Q."/>
            <person name="Li W."/>
            <person name="Guo W."/>
            <person name="Chen H."/>
            <person name="Zhou L."/>
            <person name="Ni X."/>
            <person name="Tian J."/>
            <person name="Zhou Y."/>
            <person name="Sheng Y."/>
            <person name="Liu T."/>
            <person name="Pan Y."/>
            <person name="Xia L."/>
            <person name="Li J."/>
            <person name="Zhao F."/>
            <person name="Cao W."/>
        </authorList>
    </citation>
    <scope>NUCLEOTIDE SEQUENCE</scope>
    <source>
        <strain evidence="1">Hyas-2018</strain>
    </source>
</reference>
<accession>A0ACB7SSF9</accession>